<dbReference type="Pfam" id="PF06905">
    <property type="entry name" value="FAIM1"/>
    <property type="match status" value="1"/>
</dbReference>
<protein>
    <submittedName>
        <fullName evidence="2">Fas apoptotic inhibitory molecule</fullName>
    </submittedName>
</protein>
<name>A0A914CPD0_9BILA</name>
<dbReference type="InterPro" id="IPR038513">
    <property type="entry name" value="FAIM1_dom_sf"/>
</dbReference>
<dbReference type="AlphaFoldDB" id="A0A914CPD0"/>
<dbReference type="InterPro" id="IPR010695">
    <property type="entry name" value="FAIM1"/>
</dbReference>
<evidence type="ECO:0000313" key="1">
    <source>
        <dbReference type="Proteomes" id="UP000887540"/>
    </source>
</evidence>
<dbReference type="WBParaSite" id="ACRNAN_scaffold12524.g6787.t1">
    <property type="protein sequence ID" value="ACRNAN_scaffold12524.g6787.t1"/>
    <property type="gene ID" value="ACRNAN_scaffold12524.g6787"/>
</dbReference>
<organism evidence="1 2">
    <name type="scientific">Acrobeloides nanus</name>
    <dbReference type="NCBI Taxonomy" id="290746"/>
    <lineage>
        <taxon>Eukaryota</taxon>
        <taxon>Metazoa</taxon>
        <taxon>Ecdysozoa</taxon>
        <taxon>Nematoda</taxon>
        <taxon>Chromadorea</taxon>
        <taxon>Rhabditida</taxon>
        <taxon>Tylenchina</taxon>
        <taxon>Cephalobomorpha</taxon>
        <taxon>Cephaloboidea</taxon>
        <taxon>Cephalobidae</taxon>
        <taxon>Acrobeloides</taxon>
    </lineage>
</organism>
<dbReference type="Gene3D" id="2.40.128.180">
    <property type="match status" value="2"/>
</dbReference>
<dbReference type="GO" id="GO:1902042">
    <property type="term" value="P:negative regulation of extrinsic apoptotic signaling pathway via death domain receptors"/>
    <property type="evidence" value="ECO:0007669"/>
    <property type="project" value="TreeGrafter"/>
</dbReference>
<proteinExistence type="predicted"/>
<evidence type="ECO:0000313" key="2">
    <source>
        <dbReference type="WBParaSite" id="ACRNAN_scaffold12524.g6787.t1"/>
    </source>
</evidence>
<keyword evidence="1" id="KW-1185">Reference proteome</keyword>
<accession>A0A914CPD0</accession>
<dbReference type="PANTHER" id="PTHR13088">
    <property type="entry name" value="FAS APOPTOTIC INHIBITORY MOLECULE FAIM"/>
    <property type="match status" value="1"/>
</dbReference>
<dbReference type="Proteomes" id="UP000887540">
    <property type="component" value="Unplaced"/>
</dbReference>
<reference evidence="2" key="1">
    <citation type="submission" date="2022-11" db="UniProtKB">
        <authorList>
            <consortium name="WormBaseParasite"/>
        </authorList>
    </citation>
    <scope>IDENTIFICATION</scope>
</reference>
<dbReference type="PANTHER" id="PTHR13088:SF3">
    <property type="entry name" value="FAS APOPTOTIC INHIBITORY MOLECULE 1"/>
    <property type="match status" value="1"/>
</dbReference>
<sequence length="163" mass="18634">MYKIEFEHGTTTGKRVVRVNGREIIRHDWMFKLVGKEIFEVNQVRCAITIEAVAMFAYEYTLTVGGKAYEKFREQQKKALQVWHVHCGDEDARICLEKDTMDIWVNGSKVNTTGEFVEDGTETHFEVGKNVCYIKSQSSGKRNVGLVHQLYVNGQLVEDIGPS</sequence>